<gene>
    <name evidence="7" type="primary">dinB</name>
    <name evidence="9" type="ORF">ACFOEX_07280</name>
</gene>
<keyword evidence="3 7" id="KW-0515">Mutator protein</keyword>
<dbReference type="Proteomes" id="UP001595536">
    <property type="component" value="Unassembled WGS sequence"/>
</dbReference>
<keyword evidence="7" id="KW-0963">Cytoplasm</keyword>
<comment type="caution">
    <text evidence="9">The sequence shown here is derived from an EMBL/GenBank/DDBJ whole genome shotgun (WGS) entry which is preliminary data.</text>
</comment>
<feature type="binding site" evidence="7">
    <location>
        <position position="54"/>
    </location>
    <ligand>
        <name>Mg(2+)</name>
        <dbReference type="ChEBI" id="CHEBI:18420"/>
    </ligand>
</feature>
<comment type="catalytic activity">
    <reaction evidence="6 7">
        <text>DNA(n) + a 2'-deoxyribonucleoside 5'-triphosphate = DNA(n+1) + diphosphate</text>
        <dbReference type="Rhea" id="RHEA:22508"/>
        <dbReference type="Rhea" id="RHEA-COMP:17339"/>
        <dbReference type="Rhea" id="RHEA-COMP:17340"/>
        <dbReference type="ChEBI" id="CHEBI:33019"/>
        <dbReference type="ChEBI" id="CHEBI:61560"/>
        <dbReference type="ChEBI" id="CHEBI:173112"/>
        <dbReference type="EC" id="2.7.7.7"/>
    </reaction>
</comment>
<evidence type="ECO:0000256" key="1">
    <source>
        <dbReference type="ARBA" id="ARBA00010945"/>
    </source>
</evidence>
<dbReference type="CDD" id="cd03586">
    <property type="entry name" value="PolY_Pol_IV_kappa"/>
    <property type="match status" value="1"/>
</dbReference>
<comment type="cofactor">
    <cofactor evidence="7">
        <name>Mg(2+)</name>
        <dbReference type="ChEBI" id="CHEBI:18420"/>
    </cofactor>
    <text evidence="7">Binds 2 magnesium ions per subunit.</text>
</comment>
<keyword evidence="7" id="KW-0238">DNA-binding</keyword>
<dbReference type="NCBIfam" id="NF002677">
    <property type="entry name" value="PRK02406.1"/>
    <property type="match status" value="1"/>
</dbReference>
<dbReference type="PANTHER" id="PTHR11076">
    <property type="entry name" value="DNA REPAIR POLYMERASE UMUC / TRANSFERASE FAMILY MEMBER"/>
    <property type="match status" value="1"/>
</dbReference>
<sequence length="437" mass="47305">MTGAPPAGDTPALCRDCLARFPAPPAPRRRCPACGSPRLVLHPELDRLAIAHIDCDAFYAAVEKRDRPELADRPVIIGGGRRGVVATACYVARTCGVRSAMPMFQALELCPDAVVLPPDMARYAAVSREIRAMMRALTPLVEPLSIDEAFLDLAGTERLHRATPAESLAALALRIEREVGVTVSIGLSYNKFLAKIASDLDKPRGFSVIGVAEAPDFLARQPVSVIHGVGAATRRALESRGYRLVADLRRATPGNLASQFGREGLRLWELAHGTDRRRVTPERPVKSVSAEITLEDDVADVAALEPVLWRLCEKVSARLKNAGLATVAVTLKLRTAGFRTITRTRSGLPATQLARRLYQPALAMLRQECAAHQGRQAWRLVGVSASALVAAAEADQGDLADQSARREAMAEKAIDALRGKFGDRAVFRGIALRDRRD</sequence>
<evidence type="ECO:0000256" key="7">
    <source>
        <dbReference type="HAMAP-Rule" id="MF_01113"/>
    </source>
</evidence>
<dbReference type="InterPro" id="IPR043128">
    <property type="entry name" value="Rev_trsase/Diguanyl_cyclase"/>
</dbReference>
<organism evidence="9 10">
    <name type="scientific">Camelimonas abortus</name>
    <dbReference type="NCBI Taxonomy" id="1017184"/>
    <lineage>
        <taxon>Bacteria</taxon>
        <taxon>Pseudomonadati</taxon>
        <taxon>Pseudomonadota</taxon>
        <taxon>Alphaproteobacteria</taxon>
        <taxon>Hyphomicrobiales</taxon>
        <taxon>Chelatococcaceae</taxon>
        <taxon>Camelimonas</taxon>
    </lineage>
</organism>
<dbReference type="InterPro" id="IPR017961">
    <property type="entry name" value="DNA_pol_Y-fam_little_finger"/>
</dbReference>
<dbReference type="Gene3D" id="3.30.70.270">
    <property type="match status" value="1"/>
</dbReference>
<feature type="binding site" evidence="7">
    <location>
        <position position="147"/>
    </location>
    <ligand>
        <name>Mg(2+)</name>
        <dbReference type="ChEBI" id="CHEBI:18420"/>
    </ligand>
</feature>
<comment type="function">
    <text evidence="5 7">Poorly processive, error-prone DNA polymerase involved in untargeted mutagenesis. Copies undamaged DNA at stalled replication forks, which arise in vivo from mismatched or misaligned primer ends. These misaligned primers can be extended by PolIV. Exhibits no 3'-5' exonuclease (proofreading) activity. May be involved in translesional synthesis, in conjunction with the beta clamp from PolIII.</text>
</comment>
<evidence type="ECO:0000256" key="4">
    <source>
        <dbReference type="ARBA" id="ARBA00022932"/>
    </source>
</evidence>
<keyword evidence="7" id="KW-0479">Metal-binding</keyword>
<dbReference type="InterPro" id="IPR001126">
    <property type="entry name" value="UmuC"/>
</dbReference>
<dbReference type="Gene3D" id="1.10.150.20">
    <property type="entry name" value="5' to 3' exonuclease, C-terminal subdomain"/>
    <property type="match status" value="1"/>
</dbReference>
<dbReference type="Pfam" id="PF11799">
    <property type="entry name" value="IMS_C"/>
    <property type="match status" value="1"/>
</dbReference>
<dbReference type="Gene3D" id="3.30.1490.100">
    <property type="entry name" value="DNA polymerase, Y-family, little finger domain"/>
    <property type="match status" value="1"/>
</dbReference>
<keyword evidence="7" id="KW-0460">Magnesium</keyword>
<comment type="subcellular location">
    <subcellularLocation>
        <location evidence="7">Cytoplasm</location>
    </subcellularLocation>
</comment>
<name>A0ABV7LEE3_9HYPH</name>
<dbReference type="Gene3D" id="3.40.1170.60">
    <property type="match status" value="1"/>
</dbReference>
<keyword evidence="10" id="KW-1185">Reference proteome</keyword>
<feature type="active site" evidence="7">
    <location>
        <position position="148"/>
    </location>
</feature>
<evidence type="ECO:0000256" key="3">
    <source>
        <dbReference type="ARBA" id="ARBA00022457"/>
    </source>
</evidence>
<comment type="subunit">
    <text evidence="2 7">Monomer.</text>
</comment>
<dbReference type="InterPro" id="IPR050116">
    <property type="entry name" value="DNA_polymerase-Y"/>
</dbReference>
<comment type="similarity">
    <text evidence="1 7">Belongs to the DNA polymerase type-Y family.</text>
</comment>
<dbReference type="RefSeq" id="WP_376830743.1">
    <property type="nucleotide sequence ID" value="NZ_JBHLWR010000006.1"/>
</dbReference>
<keyword evidence="4 7" id="KW-0239">DNA-directed DNA polymerase</keyword>
<accession>A0ABV7LEE3</accession>
<dbReference type="Pfam" id="PF00817">
    <property type="entry name" value="IMS"/>
    <property type="match status" value="1"/>
</dbReference>
<dbReference type="SUPFAM" id="SSF56672">
    <property type="entry name" value="DNA/RNA polymerases"/>
    <property type="match status" value="1"/>
</dbReference>
<keyword evidence="7 9" id="KW-0548">Nucleotidyltransferase</keyword>
<protein>
    <recommendedName>
        <fullName evidence="7">DNA polymerase IV</fullName>
        <shortName evidence="7">Pol IV</shortName>
        <ecNumber evidence="7">2.7.7.7</ecNumber>
    </recommendedName>
</protein>
<evidence type="ECO:0000256" key="2">
    <source>
        <dbReference type="ARBA" id="ARBA00011245"/>
    </source>
</evidence>
<evidence type="ECO:0000256" key="5">
    <source>
        <dbReference type="ARBA" id="ARBA00025589"/>
    </source>
</evidence>
<dbReference type="EMBL" id="JBHRUV010000031">
    <property type="protein sequence ID" value="MFC3266152.1"/>
    <property type="molecule type" value="Genomic_DNA"/>
</dbReference>
<dbReference type="InterPro" id="IPR036775">
    <property type="entry name" value="DNA_pol_Y-fam_lit_finger_sf"/>
</dbReference>
<dbReference type="SUPFAM" id="SSF100879">
    <property type="entry name" value="Lesion bypass DNA polymerase (Y-family), little finger domain"/>
    <property type="match status" value="1"/>
</dbReference>
<dbReference type="InterPro" id="IPR043502">
    <property type="entry name" value="DNA/RNA_pol_sf"/>
</dbReference>
<evidence type="ECO:0000259" key="8">
    <source>
        <dbReference type="PROSITE" id="PS50173"/>
    </source>
</evidence>
<evidence type="ECO:0000313" key="10">
    <source>
        <dbReference type="Proteomes" id="UP001595536"/>
    </source>
</evidence>
<keyword evidence="7 9" id="KW-0808">Transferase</keyword>
<feature type="domain" description="UmuC" evidence="8">
    <location>
        <begin position="50"/>
        <end position="230"/>
    </location>
</feature>
<proteinExistence type="inferred from homology"/>
<evidence type="ECO:0000313" key="9">
    <source>
        <dbReference type="EMBL" id="MFC3266152.1"/>
    </source>
</evidence>
<evidence type="ECO:0000256" key="6">
    <source>
        <dbReference type="ARBA" id="ARBA00049244"/>
    </source>
</evidence>
<dbReference type="HAMAP" id="MF_01113">
    <property type="entry name" value="DNApol_IV"/>
    <property type="match status" value="1"/>
</dbReference>
<dbReference type="PANTHER" id="PTHR11076:SF33">
    <property type="entry name" value="DNA POLYMERASE KAPPA"/>
    <property type="match status" value="1"/>
</dbReference>
<dbReference type="GO" id="GO:0003887">
    <property type="term" value="F:DNA-directed DNA polymerase activity"/>
    <property type="evidence" value="ECO:0007669"/>
    <property type="project" value="UniProtKB-EC"/>
</dbReference>
<dbReference type="NCBIfam" id="NF002751">
    <property type="entry name" value="PRK02794.1"/>
    <property type="match status" value="1"/>
</dbReference>
<dbReference type="EC" id="2.7.7.7" evidence="7"/>
<keyword evidence="7" id="KW-0235">DNA replication</keyword>
<keyword evidence="7" id="KW-0234">DNA repair</keyword>
<dbReference type="PROSITE" id="PS50173">
    <property type="entry name" value="UMUC"/>
    <property type="match status" value="1"/>
</dbReference>
<feature type="site" description="Substrate discrimination" evidence="7">
    <location>
        <position position="59"/>
    </location>
</feature>
<keyword evidence="7" id="KW-0227">DNA damage</keyword>
<dbReference type="InterPro" id="IPR022880">
    <property type="entry name" value="DNApol_IV"/>
</dbReference>
<reference evidence="10" key="1">
    <citation type="journal article" date="2019" name="Int. J. Syst. Evol. Microbiol.">
        <title>The Global Catalogue of Microorganisms (GCM) 10K type strain sequencing project: providing services to taxonomists for standard genome sequencing and annotation.</title>
        <authorList>
            <consortium name="The Broad Institute Genomics Platform"/>
            <consortium name="The Broad Institute Genome Sequencing Center for Infectious Disease"/>
            <person name="Wu L."/>
            <person name="Ma J."/>
        </authorList>
    </citation>
    <scope>NUCLEOTIDE SEQUENCE [LARGE SCALE GENOMIC DNA]</scope>
    <source>
        <strain evidence="10">CCM 7941</strain>
    </source>
</reference>